<feature type="signal peptide" evidence="1">
    <location>
        <begin position="1"/>
        <end position="43"/>
    </location>
</feature>
<dbReference type="EMBL" id="JBHSQI010000002">
    <property type="protein sequence ID" value="MFC6152765.1"/>
    <property type="molecule type" value="Genomic_DNA"/>
</dbReference>
<keyword evidence="3" id="KW-1185">Reference proteome</keyword>
<reference evidence="3" key="1">
    <citation type="journal article" date="2019" name="Int. J. Syst. Evol. Microbiol.">
        <title>The Global Catalogue of Microorganisms (GCM) 10K type strain sequencing project: providing services to taxonomists for standard genome sequencing and annotation.</title>
        <authorList>
            <consortium name="The Broad Institute Genomics Platform"/>
            <consortium name="The Broad Institute Genome Sequencing Center for Infectious Disease"/>
            <person name="Wu L."/>
            <person name="Ma J."/>
        </authorList>
    </citation>
    <scope>NUCLEOTIDE SEQUENCE [LARGE SCALE GENOMIC DNA]</scope>
    <source>
        <strain evidence="3">DFY28</strain>
    </source>
</reference>
<dbReference type="InterPro" id="IPR006311">
    <property type="entry name" value="TAT_signal"/>
</dbReference>
<accession>A0ABW1QY42</accession>
<comment type="caution">
    <text evidence="2">The sequence shown here is derived from an EMBL/GenBank/DDBJ whole genome shotgun (WGS) entry which is preliminary data.</text>
</comment>
<keyword evidence="1" id="KW-0732">Signal</keyword>
<gene>
    <name evidence="2" type="ORF">ACFPWU_03680</name>
</gene>
<dbReference type="PROSITE" id="PS51318">
    <property type="entry name" value="TAT"/>
    <property type="match status" value="1"/>
</dbReference>
<evidence type="ECO:0000256" key="1">
    <source>
        <dbReference type="SAM" id="SignalP"/>
    </source>
</evidence>
<proteinExistence type="predicted"/>
<sequence length="195" mass="20425">MTSPQSARPRTDRPLLLDRRTAVRTAAWAVPAVSVAAAAPAFASSGNTVSFGVWHGSWYFPSDGVPEASFWGEIQNDSATTGTAMTVILTLPVPAGVSVTLTPVDDVPGGPGFGDGLSLYGDRTNATGRFTFLVDELPATGFAFFELVTATFSSDPRTLGPDGFEPWTVTVTIDENSLATGYSADGGPEWSFVLV</sequence>
<evidence type="ECO:0000313" key="2">
    <source>
        <dbReference type="EMBL" id="MFC6152765.1"/>
    </source>
</evidence>
<organism evidence="2 3">
    <name type="scientific">Nocardioides yefusunii</name>
    <dbReference type="NCBI Taxonomy" id="2500546"/>
    <lineage>
        <taxon>Bacteria</taxon>
        <taxon>Bacillati</taxon>
        <taxon>Actinomycetota</taxon>
        <taxon>Actinomycetes</taxon>
        <taxon>Propionibacteriales</taxon>
        <taxon>Nocardioidaceae</taxon>
        <taxon>Nocardioides</taxon>
    </lineage>
</organism>
<protein>
    <submittedName>
        <fullName evidence="2">Uncharacterized protein</fullName>
    </submittedName>
</protein>
<feature type="chain" id="PRO_5045771554" evidence="1">
    <location>
        <begin position="44"/>
        <end position="195"/>
    </location>
</feature>
<name>A0ABW1QY42_9ACTN</name>
<evidence type="ECO:0000313" key="3">
    <source>
        <dbReference type="Proteomes" id="UP001596098"/>
    </source>
</evidence>
<dbReference type="RefSeq" id="WP_128219591.1">
    <property type="nucleotide sequence ID" value="NZ_CP034929.1"/>
</dbReference>
<dbReference type="Proteomes" id="UP001596098">
    <property type="component" value="Unassembled WGS sequence"/>
</dbReference>